<dbReference type="RefSeq" id="WP_154739804.1">
    <property type="nucleotide sequence ID" value="NZ_WMBQ01000002.1"/>
</dbReference>
<dbReference type="GO" id="GO:0005829">
    <property type="term" value="C:cytosol"/>
    <property type="evidence" value="ECO:0007669"/>
    <property type="project" value="TreeGrafter"/>
</dbReference>
<dbReference type="Proteomes" id="UP000440694">
    <property type="component" value="Unassembled WGS sequence"/>
</dbReference>
<dbReference type="Gene3D" id="2.60.120.10">
    <property type="entry name" value="Jelly Rolls"/>
    <property type="match status" value="1"/>
</dbReference>
<dbReference type="CDD" id="cd00038">
    <property type="entry name" value="CAP_ED"/>
    <property type="match status" value="1"/>
</dbReference>
<sequence length="123" mass="13337">MAGEGFDFEGLVRAGYPLQQFAEGERIFVDGDEGNAMYAVRSGAVSIVSAGAVLETVGPGETFGELTLIDGSPRGATAIAREPTEVAVIDERAFNYLVERNPAFALDLLRRLSRRLRRMNESL</sequence>
<reference evidence="2 3" key="1">
    <citation type="submission" date="2019-11" db="EMBL/GenBank/DDBJ databases">
        <title>Identification of a novel strain.</title>
        <authorList>
            <person name="Xu Q."/>
            <person name="Wang G."/>
        </authorList>
    </citation>
    <scope>NUCLEOTIDE SEQUENCE [LARGE SCALE GENOMIC DNA]</scope>
    <source>
        <strain evidence="3">xq</strain>
    </source>
</reference>
<dbReference type="PRINTS" id="PR00103">
    <property type="entry name" value="CAMPKINASE"/>
</dbReference>
<evidence type="ECO:0000259" key="1">
    <source>
        <dbReference type="PROSITE" id="PS50042"/>
    </source>
</evidence>
<name>A0A6I3KR96_9HYPH</name>
<gene>
    <name evidence="2" type="ORF">GIW81_12950</name>
</gene>
<dbReference type="PANTHER" id="PTHR24567:SF74">
    <property type="entry name" value="HTH-TYPE TRANSCRIPTIONAL REGULATOR ARCR"/>
    <property type="match status" value="1"/>
</dbReference>
<evidence type="ECO:0000313" key="2">
    <source>
        <dbReference type="EMBL" id="MTD95241.1"/>
    </source>
</evidence>
<dbReference type="InterPro" id="IPR018490">
    <property type="entry name" value="cNMP-bd_dom_sf"/>
</dbReference>
<dbReference type="SMART" id="SM00100">
    <property type="entry name" value="cNMP"/>
    <property type="match status" value="1"/>
</dbReference>
<proteinExistence type="predicted"/>
<feature type="domain" description="Cyclic nucleotide-binding" evidence="1">
    <location>
        <begin position="21"/>
        <end position="115"/>
    </location>
</feature>
<organism evidence="2 3">
    <name type="scientific">Hyphomicrobium album</name>
    <dbReference type="NCBI Taxonomy" id="2665159"/>
    <lineage>
        <taxon>Bacteria</taxon>
        <taxon>Pseudomonadati</taxon>
        <taxon>Pseudomonadota</taxon>
        <taxon>Alphaproteobacteria</taxon>
        <taxon>Hyphomicrobiales</taxon>
        <taxon>Hyphomicrobiaceae</taxon>
        <taxon>Hyphomicrobium</taxon>
    </lineage>
</organism>
<accession>A0A6I3KR96</accession>
<dbReference type="PROSITE" id="PS50042">
    <property type="entry name" value="CNMP_BINDING_3"/>
    <property type="match status" value="1"/>
</dbReference>
<dbReference type="InterPro" id="IPR014710">
    <property type="entry name" value="RmlC-like_jellyroll"/>
</dbReference>
<evidence type="ECO:0000313" key="3">
    <source>
        <dbReference type="Proteomes" id="UP000440694"/>
    </source>
</evidence>
<keyword evidence="3" id="KW-1185">Reference proteome</keyword>
<dbReference type="GO" id="GO:0003700">
    <property type="term" value="F:DNA-binding transcription factor activity"/>
    <property type="evidence" value="ECO:0007669"/>
    <property type="project" value="TreeGrafter"/>
</dbReference>
<dbReference type="EMBL" id="WMBQ01000002">
    <property type="protein sequence ID" value="MTD95241.1"/>
    <property type="molecule type" value="Genomic_DNA"/>
</dbReference>
<dbReference type="InterPro" id="IPR000595">
    <property type="entry name" value="cNMP-bd_dom"/>
</dbReference>
<protein>
    <submittedName>
        <fullName evidence="2">Cyclic nucleotide-binding domain-containing protein</fullName>
    </submittedName>
</protein>
<dbReference type="Pfam" id="PF00027">
    <property type="entry name" value="cNMP_binding"/>
    <property type="match status" value="1"/>
</dbReference>
<dbReference type="AlphaFoldDB" id="A0A6I3KR96"/>
<dbReference type="PANTHER" id="PTHR24567">
    <property type="entry name" value="CRP FAMILY TRANSCRIPTIONAL REGULATORY PROTEIN"/>
    <property type="match status" value="1"/>
</dbReference>
<comment type="caution">
    <text evidence="2">The sequence shown here is derived from an EMBL/GenBank/DDBJ whole genome shotgun (WGS) entry which is preliminary data.</text>
</comment>
<dbReference type="SUPFAM" id="SSF51206">
    <property type="entry name" value="cAMP-binding domain-like"/>
    <property type="match status" value="1"/>
</dbReference>
<dbReference type="InterPro" id="IPR050397">
    <property type="entry name" value="Env_Response_Regulators"/>
</dbReference>